<gene>
    <name evidence="3" type="ORF">AWT59_1712</name>
</gene>
<dbReference type="EMBL" id="LSLI01000039">
    <property type="protein sequence ID" value="KXS32186.1"/>
    <property type="molecule type" value="Genomic_DNA"/>
</dbReference>
<name>A0A139BT91_9PROT</name>
<proteinExistence type="predicted"/>
<sequence>MNNLSIKSLLLLGVGLLSAVLLLACSGGSGAASLGTLALQLTDSAACGYDHVYVTVDHVDISSNNGSNWTSIPVTPGTGQIDLLTLTNGKTLPLAYAILSAGTYNQMRLVLVSNSTTPNANSVVLTGSSSVIPLTTPSAQQSGFKLNLQGPITVKAGTQDSEVMDFNACKSIVVAGNSGQYILKPVVTATAVAVAGSITGTITGGAGAMVYAEYPGTSTTAPVIINGTVADTNGNFTLYPVPTSSVGGNVDVVIAAAQPAPPATTSVPLIPTYIVQNVVVTGVNSLGTIAPATSSMNTVSGTVSQGANLVADQTVTSSGRVYEITATMTSAASPYVFSFSLAATGPQVALYSTTSPLTFTADTADAGNYTIIATDANGGTGSQTVIGAASGVIFTLNP</sequence>
<dbReference type="Pfam" id="PF14321">
    <property type="entry name" value="DUF4382"/>
    <property type="match status" value="1"/>
</dbReference>
<protein>
    <recommendedName>
        <fullName evidence="2">DUF4382 domain-containing protein</fullName>
    </recommendedName>
</protein>
<keyword evidence="1" id="KW-0732">Signal</keyword>
<evidence type="ECO:0000259" key="2">
    <source>
        <dbReference type="Pfam" id="PF14321"/>
    </source>
</evidence>
<evidence type="ECO:0000313" key="4">
    <source>
        <dbReference type="Proteomes" id="UP000070578"/>
    </source>
</evidence>
<dbReference type="AlphaFoldDB" id="A0A139BT91"/>
<dbReference type="PATRIC" id="fig|1796491.3.peg.1877"/>
<accession>A0A139BT91</accession>
<reference evidence="3 4" key="2">
    <citation type="submission" date="2016-03" db="EMBL/GenBank/DDBJ databases">
        <title>New uncultured bacterium of the family Gallionellaceae from acid mine drainage: description and reconstruction of genome based on metagenomic analysis of microbial community.</title>
        <authorList>
            <person name="Kadnikov V."/>
            <person name="Ivasenko D."/>
            <person name="Beletsky A."/>
            <person name="Mardanov A."/>
            <person name="Danilova E."/>
            <person name="Pimenov N."/>
            <person name="Karnachuk O."/>
            <person name="Ravin N."/>
        </authorList>
    </citation>
    <scope>NUCLEOTIDE SEQUENCE [LARGE SCALE GENOMIC DNA]</scope>
    <source>
        <strain evidence="3">ShG14-8</strain>
    </source>
</reference>
<dbReference type="InterPro" id="IPR025491">
    <property type="entry name" value="DUF4382"/>
</dbReference>
<comment type="caution">
    <text evidence="3">The sequence shown here is derived from an EMBL/GenBank/DDBJ whole genome shotgun (WGS) entry which is preliminary data.</text>
</comment>
<evidence type="ECO:0000256" key="1">
    <source>
        <dbReference type="SAM" id="SignalP"/>
    </source>
</evidence>
<evidence type="ECO:0000313" key="3">
    <source>
        <dbReference type="EMBL" id="KXS32186.1"/>
    </source>
</evidence>
<feature type="domain" description="DUF4382" evidence="2">
    <location>
        <begin position="35"/>
        <end position="185"/>
    </location>
</feature>
<dbReference type="PROSITE" id="PS51257">
    <property type="entry name" value="PROKAR_LIPOPROTEIN"/>
    <property type="match status" value="1"/>
</dbReference>
<organism evidence="3 4">
    <name type="scientific">Candidatus Gallionella acididurans</name>
    <dbReference type="NCBI Taxonomy" id="1796491"/>
    <lineage>
        <taxon>Bacteria</taxon>
        <taxon>Pseudomonadati</taxon>
        <taxon>Pseudomonadota</taxon>
        <taxon>Betaproteobacteria</taxon>
        <taxon>Nitrosomonadales</taxon>
        <taxon>Gallionellaceae</taxon>
        <taxon>Gallionella</taxon>
    </lineage>
</organism>
<dbReference type="Proteomes" id="UP000070578">
    <property type="component" value="Unassembled WGS sequence"/>
</dbReference>
<feature type="signal peptide" evidence="1">
    <location>
        <begin position="1"/>
        <end position="31"/>
    </location>
</feature>
<feature type="chain" id="PRO_5007483987" description="DUF4382 domain-containing protein" evidence="1">
    <location>
        <begin position="32"/>
        <end position="398"/>
    </location>
</feature>
<reference evidence="3 4" key="1">
    <citation type="submission" date="2016-02" db="EMBL/GenBank/DDBJ databases">
        <authorList>
            <person name="Wen L."/>
            <person name="He K."/>
            <person name="Yang H."/>
        </authorList>
    </citation>
    <scope>NUCLEOTIDE SEQUENCE [LARGE SCALE GENOMIC DNA]</scope>
    <source>
        <strain evidence="3">ShG14-8</strain>
    </source>
</reference>